<dbReference type="RefSeq" id="WP_092629694.1">
    <property type="nucleotide sequence ID" value="NZ_FNQT01000001.1"/>
</dbReference>
<gene>
    <name evidence="2" type="ORF">SAMN04488065_0054</name>
</gene>
<protein>
    <recommendedName>
        <fullName evidence="4">CHAT domain-containing protein</fullName>
    </recommendedName>
</protein>
<keyword evidence="3" id="KW-1185">Reference proteome</keyword>
<accession>A0A1H3VMZ2</accession>
<organism evidence="2 3">
    <name type="scientific">Haloplanus vescus</name>
    <dbReference type="NCBI Taxonomy" id="555874"/>
    <lineage>
        <taxon>Archaea</taxon>
        <taxon>Methanobacteriati</taxon>
        <taxon>Methanobacteriota</taxon>
        <taxon>Stenosarchaea group</taxon>
        <taxon>Halobacteria</taxon>
        <taxon>Halobacteriales</taxon>
        <taxon>Haloferacaceae</taxon>
        <taxon>Haloplanus</taxon>
    </lineage>
</organism>
<reference evidence="2 3" key="1">
    <citation type="submission" date="2016-10" db="EMBL/GenBank/DDBJ databases">
        <authorList>
            <person name="de Groot N.N."/>
        </authorList>
    </citation>
    <scope>NUCLEOTIDE SEQUENCE [LARGE SCALE GENOMIC DNA]</scope>
    <source>
        <strain evidence="2 3">CGMCC 1.8712</strain>
    </source>
</reference>
<evidence type="ECO:0000313" key="3">
    <source>
        <dbReference type="Proteomes" id="UP000236755"/>
    </source>
</evidence>
<dbReference type="OrthoDB" id="269729at2157"/>
<evidence type="ECO:0008006" key="4">
    <source>
        <dbReference type="Google" id="ProtNLM"/>
    </source>
</evidence>
<dbReference type="STRING" id="555874.SAMN04488065_0054"/>
<evidence type="ECO:0000313" key="2">
    <source>
        <dbReference type="EMBL" id="SDZ75452.1"/>
    </source>
</evidence>
<feature type="compositionally biased region" description="Basic and acidic residues" evidence="1">
    <location>
        <begin position="1"/>
        <end position="14"/>
    </location>
</feature>
<dbReference type="Proteomes" id="UP000236755">
    <property type="component" value="Unassembled WGS sequence"/>
</dbReference>
<feature type="region of interest" description="Disordered" evidence="1">
    <location>
        <begin position="1"/>
        <end position="21"/>
    </location>
</feature>
<proteinExistence type="predicted"/>
<evidence type="ECO:0000256" key="1">
    <source>
        <dbReference type="SAM" id="MobiDB-lite"/>
    </source>
</evidence>
<dbReference type="EMBL" id="FNQT01000001">
    <property type="protein sequence ID" value="SDZ75452.1"/>
    <property type="molecule type" value="Genomic_DNA"/>
</dbReference>
<dbReference type="AlphaFoldDB" id="A0A1H3VMZ2"/>
<sequence length="707" mass="77694">MSRTERSASDRSETEQDTLEVAFSPLDDRPGLMVSDLIERNQFRLFTDRPVSPTPAATDDHRFPVDAAVTVDAASITLPTVVSVYVRDETGTMLAETEHSAHEEFPHGTYSLELCGPIKMYLRVEGAVTVSSDVTRTHIEFDGTREVGVGARSHHEGPAATLTTTEDPLDVMTAVSTFSSALKTTSPERSYPTLRGHPPLVELGERLHVPDGVDAPDTGVRLELPPEYESIYVAAPLAYYVAADVVPGDRPRLVTDDGFEHDLDTVRGFETEVERVLKQTFFLDCVTRTEGYYSVDLHEREAIESSLDLDFEWLYDQPLATQLAEYLSVPFGAVEDELPEWRLTSHVAPDPENVELLPFVTNDLAVVRTPQSQPEPSSEVQTTAANEFFRDAAFTRSAAADDPTRSYVQPEAADSLEQSWVGDGAPIGASKATTNAFYNRLDRTPADGDIGITVVCNDLRMADERDIVDEVYASRDELPFEVQVHHDLTRAELREVLSAEADLLHYIGHIDGEGFECADGKLDATTLRAAGPDAFLLNACQSYEQGSALIEAGAIAGIVTLSDVINSGAVRMGRMLARLLNRGFTVGSALEVARDDSVIGDQYTIIGDSSLSLARTDGGPPNVCVVRRCGGDQYELDWQTHPSTRVGMGSMVMPWIDDEDQYHLWSGTSKTFEMTREEVQQFLSLETVPVKIDGSLVWSDELDFSKL</sequence>
<name>A0A1H3VMZ2_9EURY</name>